<proteinExistence type="predicted"/>
<reference evidence="2" key="1">
    <citation type="submission" date="2017-02" db="EMBL/GenBank/DDBJ databases">
        <authorList>
            <person name="Daims H."/>
        </authorList>
    </citation>
    <scope>NUCLEOTIDE SEQUENCE [LARGE SCALE GENOMIC DNA]</scope>
</reference>
<dbReference type="Proteomes" id="UP000195442">
    <property type="component" value="Unassembled WGS sequence"/>
</dbReference>
<sequence length="72" mass="8297">MQTQNSNTAHSLYALYETLPNETQQQFLQELLQKQSDKVETLALYLACQEAKDENEFLTEDEAKAFIDSLPK</sequence>
<evidence type="ECO:0000313" key="2">
    <source>
        <dbReference type="Proteomes" id="UP000195442"/>
    </source>
</evidence>
<organism evidence="1 2">
    <name type="scientific">Crenothrix polyspora</name>
    <dbReference type="NCBI Taxonomy" id="360316"/>
    <lineage>
        <taxon>Bacteria</taxon>
        <taxon>Pseudomonadati</taxon>
        <taxon>Pseudomonadota</taxon>
        <taxon>Gammaproteobacteria</taxon>
        <taxon>Methylococcales</taxon>
        <taxon>Crenotrichaceae</taxon>
        <taxon>Crenothrix</taxon>
    </lineage>
</organism>
<keyword evidence="2" id="KW-1185">Reference proteome</keyword>
<dbReference type="AlphaFoldDB" id="A0A1R4HHJ4"/>
<protein>
    <submittedName>
        <fullName evidence="1">Uncharacterized protein</fullName>
    </submittedName>
</protein>
<gene>
    <name evidence="1" type="ORF">CRENPOLYSF2_680018</name>
</gene>
<name>A0A1R4HHJ4_9GAMM</name>
<evidence type="ECO:0000313" key="1">
    <source>
        <dbReference type="EMBL" id="SJM95702.1"/>
    </source>
</evidence>
<accession>A0A1R4HHJ4</accession>
<dbReference type="OrthoDB" id="582937at2"/>
<dbReference type="RefSeq" id="WP_087148345.1">
    <property type="nucleotide sequence ID" value="NZ_FUKJ01000433.1"/>
</dbReference>
<dbReference type="EMBL" id="FUKJ01000433">
    <property type="protein sequence ID" value="SJM95702.1"/>
    <property type="molecule type" value="Genomic_DNA"/>
</dbReference>